<evidence type="ECO:0000313" key="1">
    <source>
        <dbReference type="EMBL" id="ERL95304.1"/>
    </source>
</evidence>
<dbReference type="STRING" id="77166.U4UMI9"/>
<dbReference type="OrthoDB" id="8052806at2759"/>
<protein>
    <recommendedName>
        <fullName evidence="3">DUF5641 domain-containing protein</fullName>
    </recommendedName>
</protein>
<dbReference type="EMBL" id="KB632419">
    <property type="protein sequence ID" value="ERL95304.1"/>
    <property type="molecule type" value="Genomic_DNA"/>
</dbReference>
<dbReference type="Proteomes" id="UP000030742">
    <property type="component" value="Unassembled WGS sequence"/>
</dbReference>
<gene>
    <name evidence="1" type="ORF">D910_12570</name>
</gene>
<proteinExistence type="predicted"/>
<dbReference type="PANTHER" id="PTHR47331">
    <property type="entry name" value="PHD-TYPE DOMAIN-CONTAINING PROTEIN"/>
    <property type="match status" value="1"/>
</dbReference>
<organism evidence="1 2">
    <name type="scientific">Dendroctonus ponderosae</name>
    <name type="common">Mountain pine beetle</name>
    <dbReference type="NCBI Taxonomy" id="77166"/>
    <lineage>
        <taxon>Eukaryota</taxon>
        <taxon>Metazoa</taxon>
        <taxon>Ecdysozoa</taxon>
        <taxon>Arthropoda</taxon>
        <taxon>Hexapoda</taxon>
        <taxon>Insecta</taxon>
        <taxon>Pterygota</taxon>
        <taxon>Neoptera</taxon>
        <taxon>Endopterygota</taxon>
        <taxon>Coleoptera</taxon>
        <taxon>Polyphaga</taxon>
        <taxon>Cucujiformia</taxon>
        <taxon>Curculionidae</taxon>
        <taxon>Scolytinae</taxon>
        <taxon>Dendroctonus</taxon>
    </lineage>
</organism>
<reference evidence="1 2" key="1">
    <citation type="journal article" date="2013" name="Genome Biol.">
        <title>Draft genome of the mountain pine beetle, Dendroctonus ponderosae Hopkins, a major forest pest.</title>
        <authorList>
            <person name="Keeling C.I."/>
            <person name="Yuen M.M."/>
            <person name="Liao N.Y."/>
            <person name="Docking T.R."/>
            <person name="Chan S.K."/>
            <person name="Taylor G.A."/>
            <person name="Palmquist D.L."/>
            <person name="Jackman S.D."/>
            <person name="Nguyen A."/>
            <person name="Li M."/>
            <person name="Henderson H."/>
            <person name="Janes J.K."/>
            <person name="Zhao Y."/>
            <person name="Pandoh P."/>
            <person name="Moore R."/>
            <person name="Sperling F.A."/>
            <person name="Huber D.P."/>
            <person name="Birol I."/>
            <person name="Jones S.J."/>
            <person name="Bohlmann J."/>
        </authorList>
    </citation>
    <scope>NUCLEOTIDE SEQUENCE</scope>
</reference>
<dbReference type="AlphaFoldDB" id="U4UMI9"/>
<evidence type="ECO:0000313" key="2">
    <source>
        <dbReference type="Proteomes" id="UP000030742"/>
    </source>
</evidence>
<evidence type="ECO:0008006" key="3">
    <source>
        <dbReference type="Google" id="ProtNLM"/>
    </source>
</evidence>
<dbReference type="Pfam" id="PF05380">
    <property type="entry name" value="Peptidase_A17"/>
    <property type="match status" value="1"/>
</dbReference>
<accession>U4UMI9</accession>
<name>U4UMI9_DENPD</name>
<sequence>MGHMSRVIPESNLPDETCVYLSHHPVLKESSSTTKLRVVFNASLKTSSGHSLNEVLKVGPKVQKDVFDIVHRKNVPQDMDRQISTQIATNSLERQCHKGHYPLRMKYADQPAFCMTSELNIKNRSLKLIDDLIFGHHDITRAIELKTKMNQALLKHGLNLRKLISNDVRVIRDKSEMPDAKFYLRTDDETKTLGTAWNTKTDTIGLISPVIVKAKQILQEVWKSQLEWDTPVPATIAEQWIHFVDRLPHLNSLLIPRCVFNSYSDENNSAILCGFSDASQLATNTRIISRNIEINSTLYSRDLIDIPINRLTHYKQLQQLVKRFWKLWSKDYLNSLQQK</sequence>
<dbReference type="InterPro" id="IPR008042">
    <property type="entry name" value="Retrotrans_Pao"/>
</dbReference>